<dbReference type="EMBL" id="BGZK01002799">
    <property type="protein sequence ID" value="GBP96547.1"/>
    <property type="molecule type" value="Genomic_DNA"/>
</dbReference>
<keyword evidence="2" id="KW-0808">Transferase</keyword>
<evidence type="ECO:0000313" key="3">
    <source>
        <dbReference type="Proteomes" id="UP000299102"/>
    </source>
</evidence>
<comment type="caution">
    <text evidence="2">The sequence shown here is derived from an EMBL/GenBank/DDBJ whole genome shotgun (WGS) entry which is preliminary data.</text>
</comment>
<protein>
    <submittedName>
        <fullName evidence="2">Inhibitor of Bruton tyrosine kinase</fullName>
    </submittedName>
</protein>
<dbReference type="GO" id="GO:0016301">
    <property type="term" value="F:kinase activity"/>
    <property type="evidence" value="ECO:0007669"/>
    <property type="project" value="UniProtKB-KW"/>
</dbReference>
<dbReference type="OrthoDB" id="1893551at2759"/>
<evidence type="ECO:0000313" key="2">
    <source>
        <dbReference type="EMBL" id="GBP96547.1"/>
    </source>
</evidence>
<dbReference type="STRING" id="151549.A0A4C2ACF5"/>
<gene>
    <name evidence="2" type="primary">Ibtk</name>
    <name evidence="2" type="ORF">EVAR_71454_1</name>
</gene>
<name>A0A4C2ACF5_EUMVA</name>
<keyword evidence="2" id="KW-0418">Kinase</keyword>
<proteinExistence type="predicted"/>
<dbReference type="Proteomes" id="UP000299102">
    <property type="component" value="Unassembled WGS sequence"/>
</dbReference>
<evidence type="ECO:0000256" key="1">
    <source>
        <dbReference type="SAM" id="MobiDB-lite"/>
    </source>
</evidence>
<organism evidence="2 3">
    <name type="scientific">Eumeta variegata</name>
    <name type="common">Bagworm moth</name>
    <name type="synonym">Eumeta japonica</name>
    <dbReference type="NCBI Taxonomy" id="151549"/>
    <lineage>
        <taxon>Eukaryota</taxon>
        <taxon>Metazoa</taxon>
        <taxon>Ecdysozoa</taxon>
        <taxon>Arthropoda</taxon>
        <taxon>Hexapoda</taxon>
        <taxon>Insecta</taxon>
        <taxon>Pterygota</taxon>
        <taxon>Neoptera</taxon>
        <taxon>Endopterygota</taxon>
        <taxon>Lepidoptera</taxon>
        <taxon>Glossata</taxon>
        <taxon>Ditrysia</taxon>
        <taxon>Tineoidea</taxon>
        <taxon>Psychidae</taxon>
        <taxon>Oiketicinae</taxon>
        <taxon>Eumeta</taxon>
    </lineage>
</organism>
<dbReference type="AlphaFoldDB" id="A0A4C2ACF5"/>
<feature type="region of interest" description="Disordered" evidence="1">
    <location>
        <begin position="1"/>
        <end position="30"/>
    </location>
</feature>
<keyword evidence="3" id="KW-1185">Reference proteome</keyword>
<reference evidence="2 3" key="1">
    <citation type="journal article" date="2019" name="Commun. Biol.">
        <title>The bagworm genome reveals a unique fibroin gene that provides high tensile strength.</title>
        <authorList>
            <person name="Kono N."/>
            <person name="Nakamura H."/>
            <person name="Ohtoshi R."/>
            <person name="Tomita M."/>
            <person name="Numata K."/>
            <person name="Arakawa K."/>
        </authorList>
    </citation>
    <scope>NUCLEOTIDE SEQUENCE [LARGE SCALE GENOMIC DNA]</scope>
</reference>
<sequence length="149" mass="16458">MAGSWRASSLQENTPVTKTSTTPNAWGTTTQSPVKIMEFDAINSPPTGSSTDPCSFANMIKSAAKPATSLAATTANANNSFSQILAEEKRQREYYERIKHKSLALTQIEEQAIADLKEFYNVQNVADEVITIQRKCAQPTINFAVWQRN</sequence>
<accession>A0A4C2ACF5</accession>